<accession>W1YMZ8</accession>
<proteinExistence type="predicted"/>
<dbReference type="AlphaFoldDB" id="W1YMZ8"/>
<dbReference type="EMBL" id="AZMM01003456">
    <property type="protein sequence ID" value="ETJ42574.1"/>
    <property type="molecule type" value="Genomic_DNA"/>
</dbReference>
<sequence length="40" mass="4358">GRRDRVTAAVHLTLQPARDGKIEKDDILAGMTAVVTVRVQ</sequence>
<organism evidence="1">
    <name type="scientific">human gut metagenome</name>
    <dbReference type="NCBI Taxonomy" id="408170"/>
    <lineage>
        <taxon>unclassified sequences</taxon>
        <taxon>metagenomes</taxon>
        <taxon>organismal metagenomes</taxon>
    </lineage>
</organism>
<reference evidence="1" key="1">
    <citation type="submission" date="2013-12" db="EMBL/GenBank/DDBJ databases">
        <title>A Varibaculum cambriense genome reconstructed from a premature infant gut community with otherwise low bacterial novelty that shifts toward anaerobic metabolism during the third week of life.</title>
        <authorList>
            <person name="Brown C.T."/>
            <person name="Sharon I."/>
            <person name="Thomas B.C."/>
            <person name="Castelle C.J."/>
            <person name="Morowitz M.J."/>
            <person name="Banfield J.F."/>
        </authorList>
    </citation>
    <scope>NUCLEOTIDE SEQUENCE</scope>
</reference>
<name>W1YMZ8_9ZZZZ</name>
<gene>
    <name evidence="1" type="ORF">Q604_UNBC03456G0001</name>
</gene>
<feature type="non-terminal residue" evidence="1">
    <location>
        <position position="1"/>
    </location>
</feature>
<comment type="caution">
    <text evidence="1">The sequence shown here is derived from an EMBL/GenBank/DDBJ whole genome shotgun (WGS) entry which is preliminary data.</text>
</comment>
<evidence type="ECO:0000313" key="1">
    <source>
        <dbReference type="EMBL" id="ETJ42574.1"/>
    </source>
</evidence>
<protein>
    <submittedName>
        <fullName evidence="1">Uncharacterized protein</fullName>
    </submittedName>
</protein>